<protein>
    <submittedName>
        <fullName evidence="1">Uncharacterized protein</fullName>
    </submittedName>
</protein>
<accession>A0A8J7CA03</accession>
<dbReference type="RefSeq" id="WP_190835666.1">
    <property type="nucleotide sequence ID" value="NZ_CAWPPI010000098.1"/>
</dbReference>
<organism evidence="1 2">
    <name type="scientific">Iningainema tapete BLCC-T55</name>
    <dbReference type="NCBI Taxonomy" id="2748662"/>
    <lineage>
        <taxon>Bacteria</taxon>
        <taxon>Bacillati</taxon>
        <taxon>Cyanobacteriota</taxon>
        <taxon>Cyanophyceae</taxon>
        <taxon>Nostocales</taxon>
        <taxon>Scytonemataceae</taxon>
        <taxon>Iningainema tapete</taxon>
    </lineage>
</organism>
<comment type="caution">
    <text evidence="1">The sequence shown here is derived from an EMBL/GenBank/DDBJ whole genome shotgun (WGS) entry which is preliminary data.</text>
</comment>
<keyword evidence="2" id="KW-1185">Reference proteome</keyword>
<proteinExistence type="predicted"/>
<dbReference type="EMBL" id="JACXAE010000098">
    <property type="protein sequence ID" value="MBD2776596.1"/>
    <property type="molecule type" value="Genomic_DNA"/>
</dbReference>
<sequence length="61" mass="7530">MPLECFYTLPDSIEEHRIIWRIEPRLRDRVNKLRQNIEDVGECHEEILEARIARYLYFARL</sequence>
<evidence type="ECO:0000313" key="1">
    <source>
        <dbReference type="EMBL" id="MBD2776596.1"/>
    </source>
</evidence>
<dbReference type="AlphaFoldDB" id="A0A8J7CA03"/>
<name>A0A8J7CA03_9CYAN</name>
<dbReference type="Proteomes" id="UP000629098">
    <property type="component" value="Unassembled WGS sequence"/>
</dbReference>
<reference evidence="1" key="1">
    <citation type="submission" date="2020-09" db="EMBL/GenBank/DDBJ databases">
        <title>Iningainema tapete sp. nov. (Scytonemataceae, Cyanobacteria) from greenhouses in central Florida (USA) produces two types of nodularin with biosynthetic potential for microcystin-LR and anabaenopeptins.</title>
        <authorList>
            <person name="Berthold D.E."/>
            <person name="Lefler F.W."/>
            <person name="Huang I.-S."/>
            <person name="Abdulla H."/>
            <person name="Zimba P.V."/>
            <person name="Laughinghouse H.D. IV."/>
        </authorList>
    </citation>
    <scope>NUCLEOTIDE SEQUENCE</scope>
    <source>
        <strain evidence="1">BLCCT55</strain>
    </source>
</reference>
<gene>
    <name evidence="1" type="ORF">ICL16_32225</name>
</gene>
<evidence type="ECO:0000313" key="2">
    <source>
        <dbReference type="Proteomes" id="UP000629098"/>
    </source>
</evidence>